<evidence type="ECO:0000313" key="2">
    <source>
        <dbReference type="EMBL" id="MFC0563098.1"/>
    </source>
</evidence>
<feature type="compositionally biased region" description="Low complexity" evidence="1">
    <location>
        <begin position="157"/>
        <end position="179"/>
    </location>
</feature>
<gene>
    <name evidence="2" type="ORF">ACFFHU_02790</name>
</gene>
<name>A0ABV6NQP3_9ACTN</name>
<dbReference type="RefSeq" id="WP_377335314.1">
    <property type="nucleotide sequence ID" value="NZ_JBHLUE010000002.1"/>
</dbReference>
<feature type="compositionally biased region" description="Polar residues" evidence="1">
    <location>
        <begin position="215"/>
        <end position="224"/>
    </location>
</feature>
<comment type="caution">
    <text evidence="2">The sequence shown here is derived from an EMBL/GenBank/DDBJ whole genome shotgun (WGS) entry which is preliminary data.</text>
</comment>
<feature type="region of interest" description="Disordered" evidence="1">
    <location>
        <begin position="215"/>
        <end position="304"/>
    </location>
</feature>
<feature type="compositionally biased region" description="Low complexity" evidence="1">
    <location>
        <begin position="104"/>
        <end position="132"/>
    </location>
</feature>
<proteinExistence type="predicted"/>
<organism evidence="2 3">
    <name type="scientific">Plantactinospora siamensis</name>
    <dbReference type="NCBI Taxonomy" id="555372"/>
    <lineage>
        <taxon>Bacteria</taxon>
        <taxon>Bacillati</taxon>
        <taxon>Actinomycetota</taxon>
        <taxon>Actinomycetes</taxon>
        <taxon>Micromonosporales</taxon>
        <taxon>Micromonosporaceae</taxon>
        <taxon>Plantactinospora</taxon>
    </lineage>
</organism>
<evidence type="ECO:0000256" key="1">
    <source>
        <dbReference type="SAM" id="MobiDB-lite"/>
    </source>
</evidence>
<sequence>MTAGEFSEADLDLLADYLGGALTGSPDESRVRELVRDDAEWAEAYTVLLAASDAVRADLAGWGAEPEPMPAAVAERLTAALAAAPPEPAPQQRPAATWPAAAETGQPTGGPNTAATGGPTAAPAQRPASGPGPARPDSPPAAPARDASTRRPGRDASTGPPSRDTSTRPPARPDPAAGPTRGGRRRWSRAARPVAVLALVAALGGVGAQWWATGFQNGSSNDSRTAAGRGDSAANSSAPVVRAPSARQPAASGTDYQPGTVAGAAERAGLAAGNLGGPGAPGGSPKDNRQPGLRPESGPVPAVPADLRRLTDPHALDGCLTAVAAEHAAGAITVQAVDLATYQGGPAVVVVFTDAAAARWAWVAGPACGLAGSGADTRYASPVG</sequence>
<dbReference type="EMBL" id="JBHLUE010000002">
    <property type="protein sequence ID" value="MFC0563098.1"/>
    <property type="molecule type" value="Genomic_DNA"/>
</dbReference>
<reference evidence="2 3" key="1">
    <citation type="submission" date="2024-09" db="EMBL/GenBank/DDBJ databases">
        <authorList>
            <person name="Sun Q."/>
            <person name="Mori K."/>
        </authorList>
    </citation>
    <scope>NUCLEOTIDE SEQUENCE [LARGE SCALE GENOMIC DNA]</scope>
    <source>
        <strain evidence="2 3">TBRC 2205</strain>
    </source>
</reference>
<feature type="compositionally biased region" description="Low complexity" evidence="1">
    <location>
        <begin position="262"/>
        <end position="273"/>
    </location>
</feature>
<protein>
    <submittedName>
        <fullName evidence="2">Uncharacterized protein</fullName>
    </submittedName>
</protein>
<accession>A0ABV6NQP3</accession>
<evidence type="ECO:0000313" key="3">
    <source>
        <dbReference type="Proteomes" id="UP001589894"/>
    </source>
</evidence>
<dbReference type="Proteomes" id="UP001589894">
    <property type="component" value="Unassembled WGS sequence"/>
</dbReference>
<feature type="region of interest" description="Disordered" evidence="1">
    <location>
        <begin position="84"/>
        <end position="188"/>
    </location>
</feature>
<keyword evidence="3" id="KW-1185">Reference proteome</keyword>
<feature type="compositionally biased region" description="Pro residues" evidence="1">
    <location>
        <begin position="133"/>
        <end position="142"/>
    </location>
</feature>